<evidence type="ECO:0000313" key="14">
    <source>
        <dbReference type="Proteomes" id="UP000622610"/>
    </source>
</evidence>
<dbReference type="GO" id="GO:0000105">
    <property type="term" value="P:L-histidine biosynthetic process"/>
    <property type="evidence" value="ECO:0007669"/>
    <property type="project" value="UniProtKB-UniRule"/>
</dbReference>
<dbReference type="GO" id="GO:0016829">
    <property type="term" value="F:lyase activity"/>
    <property type="evidence" value="ECO:0007669"/>
    <property type="project" value="UniProtKB-KW"/>
</dbReference>
<gene>
    <name evidence="11 13" type="primary">hisF</name>
    <name evidence="13" type="ORF">GCM10011482_11990</name>
</gene>
<sequence length="253" mass="26762">MSEKKRIIPCLDVTGGRVVKGVNFVDLNDIGNPVEIAQAYVAAGADELVFLDISATVDQRKTMVDLVAETAKHVAIPLTVGGGIATVEDIRALFAAGVDKVSIGSAALKNPAFIQEAAENFGKEKIVIAIDAKYQPETKTWHVYSHGGQVDTNIDVIDWAKEVEKRGAGEILLTSMDGDGVKTGYDIDLTKAVAEAVQVPVIASGGCGSIEDIIAVFKETNVSGALAASVFHYGELEIPEIKERLKAEGIAVQ</sequence>
<dbReference type="EMBL" id="BMDT01000004">
    <property type="protein sequence ID" value="GGI65545.1"/>
    <property type="molecule type" value="Genomic_DNA"/>
</dbReference>
<feature type="active site" evidence="11">
    <location>
        <position position="12"/>
    </location>
</feature>
<protein>
    <recommendedName>
        <fullName evidence="11">Imidazole glycerol phosphate synthase subunit HisF</fullName>
        <ecNumber evidence="11">4.3.2.10</ecNumber>
    </recommendedName>
    <alternativeName>
        <fullName evidence="11">IGP synthase cyclase subunit</fullName>
    </alternativeName>
    <alternativeName>
        <fullName evidence="11">IGP synthase subunit HisF</fullName>
    </alternativeName>
    <alternativeName>
        <fullName evidence="11">ImGP synthase subunit HisF</fullName>
        <shortName evidence="11">IGPS subunit HisF</shortName>
    </alternativeName>
</protein>
<evidence type="ECO:0000256" key="4">
    <source>
        <dbReference type="ARBA" id="ARBA00011152"/>
    </source>
</evidence>
<reference evidence="13" key="2">
    <citation type="submission" date="2020-09" db="EMBL/GenBank/DDBJ databases">
        <authorList>
            <person name="Sun Q."/>
            <person name="Sedlacek I."/>
        </authorList>
    </citation>
    <scope>NUCLEOTIDE SEQUENCE</scope>
    <source>
        <strain evidence="13">CCM 8433</strain>
    </source>
</reference>
<keyword evidence="14" id="KW-1185">Reference proteome</keyword>
<comment type="subcellular location">
    <subcellularLocation>
        <location evidence="1 11">Cytoplasm</location>
    </subcellularLocation>
</comment>
<proteinExistence type="inferred from homology"/>
<comment type="catalytic activity">
    <reaction evidence="10 11">
        <text>5-[(5-phospho-1-deoxy-D-ribulos-1-ylimino)methylamino]-1-(5-phospho-beta-D-ribosyl)imidazole-4-carboxamide + L-glutamine = D-erythro-1-(imidazol-4-yl)glycerol 3-phosphate + 5-amino-1-(5-phospho-beta-D-ribosyl)imidazole-4-carboxamide + L-glutamate + H(+)</text>
        <dbReference type="Rhea" id="RHEA:24793"/>
        <dbReference type="ChEBI" id="CHEBI:15378"/>
        <dbReference type="ChEBI" id="CHEBI:29985"/>
        <dbReference type="ChEBI" id="CHEBI:58278"/>
        <dbReference type="ChEBI" id="CHEBI:58359"/>
        <dbReference type="ChEBI" id="CHEBI:58475"/>
        <dbReference type="ChEBI" id="CHEBI:58525"/>
        <dbReference type="EC" id="4.3.2.10"/>
    </reaction>
</comment>
<keyword evidence="7 11" id="KW-0368">Histidine biosynthesis</keyword>
<dbReference type="NCBIfam" id="TIGR00735">
    <property type="entry name" value="hisF"/>
    <property type="match status" value="1"/>
</dbReference>
<evidence type="ECO:0000256" key="12">
    <source>
        <dbReference type="RuleBase" id="RU003657"/>
    </source>
</evidence>
<evidence type="ECO:0000256" key="9">
    <source>
        <dbReference type="ARBA" id="ARBA00025475"/>
    </source>
</evidence>
<dbReference type="Pfam" id="PF00977">
    <property type="entry name" value="His_biosynth"/>
    <property type="match status" value="1"/>
</dbReference>
<comment type="subunit">
    <text evidence="4 11">Heterodimer of HisH and HisF.</text>
</comment>
<reference evidence="13" key="1">
    <citation type="journal article" date="2014" name="Int. J. Syst. Evol. Microbiol.">
        <title>Complete genome sequence of Corynebacterium casei LMG S-19264T (=DSM 44701T), isolated from a smear-ripened cheese.</title>
        <authorList>
            <consortium name="US DOE Joint Genome Institute (JGI-PGF)"/>
            <person name="Walter F."/>
            <person name="Albersmeier A."/>
            <person name="Kalinowski J."/>
            <person name="Ruckert C."/>
        </authorList>
    </citation>
    <scope>NUCLEOTIDE SEQUENCE</scope>
    <source>
        <strain evidence="13">CCM 8433</strain>
    </source>
</reference>
<comment type="similarity">
    <text evidence="3 11 12">Belongs to the HisA/HisF family.</text>
</comment>
<dbReference type="InterPro" id="IPR006062">
    <property type="entry name" value="His_biosynth"/>
</dbReference>
<evidence type="ECO:0000256" key="2">
    <source>
        <dbReference type="ARBA" id="ARBA00005091"/>
    </source>
</evidence>
<evidence type="ECO:0000256" key="8">
    <source>
        <dbReference type="ARBA" id="ARBA00023239"/>
    </source>
</evidence>
<evidence type="ECO:0000256" key="1">
    <source>
        <dbReference type="ARBA" id="ARBA00004496"/>
    </source>
</evidence>
<comment type="caution">
    <text evidence="13">The sequence shown here is derived from an EMBL/GenBank/DDBJ whole genome shotgun (WGS) entry which is preliminary data.</text>
</comment>
<dbReference type="SUPFAM" id="SSF51366">
    <property type="entry name" value="Ribulose-phoshate binding barrel"/>
    <property type="match status" value="1"/>
</dbReference>
<dbReference type="RefSeq" id="WP_188367382.1">
    <property type="nucleotide sequence ID" value="NZ_BMDT01000004.1"/>
</dbReference>
<evidence type="ECO:0000256" key="7">
    <source>
        <dbReference type="ARBA" id="ARBA00023102"/>
    </source>
</evidence>
<dbReference type="Proteomes" id="UP000622610">
    <property type="component" value="Unassembled WGS sequence"/>
</dbReference>
<dbReference type="InterPro" id="IPR050064">
    <property type="entry name" value="IGPS_HisA/HisF"/>
</dbReference>
<dbReference type="FunFam" id="3.20.20.70:FF:000006">
    <property type="entry name" value="Imidazole glycerol phosphate synthase subunit HisF"/>
    <property type="match status" value="1"/>
</dbReference>
<dbReference type="AlphaFoldDB" id="A0A917JE35"/>
<dbReference type="GO" id="GO:0005737">
    <property type="term" value="C:cytoplasm"/>
    <property type="evidence" value="ECO:0007669"/>
    <property type="project" value="UniProtKB-SubCell"/>
</dbReference>
<comment type="function">
    <text evidence="9 11">IGPS catalyzes the conversion of PRFAR and glutamine to IGP, AICAR and glutamate. The HisF subunit catalyzes the cyclization activity that produces IGP and AICAR from PRFAR using the ammonia provided by the HisH subunit.</text>
</comment>
<evidence type="ECO:0000256" key="5">
    <source>
        <dbReference type="ARBA" id="ARBA00022490"/>
    </source>
</evidence>
<dbReference type="HAMAP" id="MF_01013">
    <property type="entry name" value="HisF"/>
    <property type="match status" value="1"/>
</dbReference>
<keyword evidence="5 11" id="KW-0963">Cytoplasm</keyword>
<dbReference type="InterPro" id="IPR011060">
    <property type="entry name" value="RibuloseP-bd_barrel"/>
</dbReference>
<organism evidence="13 14">
    <name type="scientific">Enterococcus alcedinis</name>
    <dbReference type="NCBI Taxonomy" id="1274384"/>
    <lineage>
        <taxon>Bacteria</taxon>
        <taxon>Bacillati</taxon>
        <taxon>Bacillota</taxon>
        <taxon>Bacilli</taxon>
        <taxon>Lactobacillales</taxon>
        <taxon>Enterococcaceae</taxon>
        <taxon>Enterococcus</taxon>
    </lineage>
</organism>
<evidence type="ECO:0000256" key="11">
    <source>
        <dbReference type="HAMAP-Rule" id="MF_01013"/>
    </source>
</evidence>
<feature type="active site" evidence="11">
    <location>
        <position position="131"/>
    </location>
</feature>
<dbReference type="Gene3D" id="3.20.20.70">
    <property type="entry name" value="Aldolase class I"/>
    <property type="match status" value="1"/>
</dbReference>
<dbReference type="GO" id="GO:0000107">
    <property type="term" value="F:imidazoleglycerol-phosphate synthase activity"/>
    <property type="evidence" value="ECO:0007669"/>
    <property type="project" value="UniProtKB-UniRule"/>
</dbReference>
<keyword evidence="6 11" id="KW-0028">Amino-acid biosynthesis</keyword>
<keyword evidence="8 11" id="KW-0456">Lyase</keyword>
<evidence type="ECO:0000256" key="3">
    <source>
        <dbReference type="ARBA" id="ARBA00009667"/>
    </source>
</evidence>
<name>A0A917JE35_9ENTE</name>
<evidence type="ECO:0000313" key="13">
    <source>
        <dbReference type="EMBL" id="GGI65545.1"/>
    </source>
</evidence>
<evidence type="ECO:0000256" key="6">
    <source>
        <dbReference type="ARBA" id="ARBA00022605"/>
    </source>
</evidence>
<evidence type="ECO:0000256" key="10">
    <source>
        <dbReference type="ARBA" id="ARBA00047838"/>
    </source>
</evidence>
<dbReference type="PANTHER" id="PTHR21235">
    <property type="entry name" value="IMIDAZOLE GLYCEROL PHOSPHATE SYNTHASE SUBUNIT HISF/H IGP SYNTHASE SUBUNIT HISF/H"/>
    <property type="match status" value="1"/>
</dbReference>
<dbReference type="PANTHER" id="PTHR21235:SF2">
    <property type="entry name" value="IMIDAZOLE GLYCEROL PHOSPHATE SYNTHASE HISHF"/>
    <property type="match status" value="1"/>
</dbReference>
<dbReference type="CDD" id="cd04731">
    <property type="entry name" value="HisF"/>
    <property type="match status" value="1"/>
</dbReference>
<accession>A0A917JE35</accession>
<comment type="pathway">
    <text evidence="2 11">Amino-acid biosynthesis; L-histidine biosynthesis; L-histidine from 5-phospho-alpha-D-ribose 1-diphosphate: step 5/9.</text>
</comment>
<dbReference type="EC" id="4.3.2.10" evidence="11"/>
<dbReference type="InterPro" id="IPR004651">
    <property type="entry name" value="HisF"/>
</dbReference>
<dbReference type="InterPro" id="IPR013785">
    <property type="entry name" value="Aldolase_TIM"/>
</dbReference>